<comment type="subcellular location">
    <subcellularLocation>
        <location evidence="1">Nucleus</location>
    </subcellularLocation>
</comment>
<keyword evidence="6" id="KW-0539">Nucleus</keyword>
<evidence type="ECO:0000256" key="5">
    <source>
        <dbReference type="ARBA" id="ARBA00023163"/>
    </source>
</evidence>
<evidence type="ECO:0000256" key="3">
    <source>
        <dbReference type="ARBA" id="ARBA00023015"/>
    </source>
</evidence>
<dbReference type="PANTHER" id="PTHR47997:SF75">
    <property type="entry name" value="MYB DOMAIN PROTEIN 55"/>
    <property type="match status" value="1"/>
</dbReference>
<dbReference type="GO" id="GO:0005634">
    <property type="term" value="C:nucleus"/>
    <property type="evidence" value="ECO:0007669"/>
    <property type="project" value="UniProtKB-SubCell"/>
</dbReference>
<evidence type="ECO:0000259" key="7">
    <source>
        <dbReference type="PROSITE" id="PS51294"/>
    </source>
</evidence>
<evidence type="ECO:0000313" key="8">
    <source>
        <dbReference type="EMBL" id="KAI7757923.1"/>
    </source>
</evidence>
<evidence type="ECO:0000256" key="4">
    <source>
        <dbReference type="ARBA" id="ARBA00023125"/>
    </source>
</evidence>
<dbReference type="PROSITE" id="PS51294">
    <property type="entry name" value="HTH_MYB"/>
    <property type="match status" value="1"/>
</dbReference>
<accession>A0AAD5DC32</accession>
<dbReference type="Proteomes" id="UP001206925">
    <property type="component" value="Unassembled WGS sequence"/>
</dbReference>
<dbReference type="AlphaFoldDB" id="A0AAD5DC32"/>
<dbReference type="InterPro" id="IPR051953">
    <property type="entry name" value="Plant_SW-associated_TFs"/>
</dbReference>
<dbReference type="EMBL" id="JAMZMK010000041">
    <property type="protein sequence ID" value="KAI7757923.1"/>
    <property type="molecule type" value="Genomic_DNA"/>
</dbReference>
<evidence type="ECO:0000256" key="1">
    <source>
        <dbReference type="ARBA" id="ARBA00004123"/>
    </source>
</evidence>
<keyword evidence="5" id="KW-0804">Transcription</keyword>
<keyword evidence="2" id="KW-0677">Repeat</keyword>
<evidence type="ECO:0000256" key="2">
    <source>
        <dbReference type="ARBA" id="ARBA00022737"/>
    </source>
</evidence>
<dbReference type="GO" id="GO:0003677">
    <property type="term" value="F:DNA binding"/>
    <property type="evidence" value="ECO:0007669"/>
    <property type="project" value="UniProtKB-KW"/>
</dbReference>
<comment type="caution">
    <text evidence="8">The sequence shown here is derived from an EMBL/GenBank/DDBJ whole genome shotgun (WGS) entry which is preliminary data.</text>
</comment>
<feature type="domain" description="HTH myb-type" evidence="7">
    <location>
        <begin position="1"/>
        <end position="26"/>
    </location>
</feature>
<name>A0AAD5DC32_AMBAR</name>
<evidence type="ECO:0000256" key="6">
    <source>
        <dbReference type="ARBA" id="ARBA00023242"/>
    </source>
</evidence>
<evidence type="ECO:0000313" key="9">
    <source>
        <dbReference type="Proteomes" id="UP001206925"/>
    </source>
</evidence>
<keyword evidence="3" id="KW-0805">Transcription regulation</keyword>
<dbReference type="CDD" id="cd00167">
    <property type="entry name" value="SANT"/>
    <property type="match status" value="1"/>
</dbReference>
<dbReference type="InterPro" id="IPR001005">
    <property type="entry name" value="SANT/Myb"/>
</dbReference>
<organism evidence="8 9">
    <name type="scientific">Ambrosia artemisiifolia</name>
    <name type="common">Common ragweed</name>
    <dbReference type="NCBI Taxonomy" id="4212"/>
    <lineage>
        <taxon>Eukaryota</taxon>
        <taxon>Viridiplantae</taxon>
        <taxon>Streptophyta</taxon>
        <taxon>Embryophyta</taxon>
        <taxon>Tracheophyta</taxon>
        <taxon>Spermatophyta</taxon>
        <taxon>Magnoliopsida</taxon>
        <taxon>eudicotyledons</taxon>
        <taxon>Gunneridae</taxon>
        <taxon>Pentapetalae</taxon>
        <taxon>asterids</taxon>
        <taxon>campanulids</taxon>
        <taxon>Asterales</taxon>
        <taxon>Asteraceae</taxon>
        <taxon>Asteroideae</taxon>
        <taxon>Heliantheae alliance</taxon>
        <taxon>Heliantheae</taxon>
        <taxon>Ambrosia</taxon>
    </lineage>
</organism>
<dbReference type="PANTHER" id="PTHR47997">
    <property type="entry name" value="MYB DOMAIN PROTEIN 55"/>
    <property type="match status" value="1"/>
</dbReference>
<gene>
    <name evidence="8" type="ORF">M8C21_022845</name>
</gene>
<reference evidence="8" key="1">
    <citation type="submission" date="2022-06" db="EMBL/GenBank/DDBJ databases">
        <title>Uncovering the hologenomic basis of an extraordinary plant invasion.</title>
        <authorList>
            <person name="Bieker V.C."/>
            <person name="Martin M.D."/>
            <person name="Gilbert T."/>
            <person name="Hodgins K."/>
            <person name="Battlay P."/>
            <person name="Petersen B."/>
            <person name="Wilson J."/>
        </authorList>
    </citation>
    <scope>NUCLEOTIDE SEQUENCE</scope>
    <source>
        <strain evidence="8">AA19_3_7</strain>
        <tissue evidence="8">Leaf</tissue>
    </source>
</reference>
<dbReference type="Gene3D" id="1.10.10.60">
    <property type="entry name" value="Homeodomain-like"/>
    <property type="match status" value="1"/>
</dbReference>
<keyword evidence="9" id="KW-1185">Reference proteome</keyword>
<protein>
    <recommendedName>
        <fullName evidence="7">HTH myb-type domain-containing protein</fullName>
    </recommendedName>
</protein>
<sequence length="170" mass="19471">MMAAKLPGRSDNEIKNRWNTHLKKRADDQDHIMLEMDHRGTNMEPIDQANLTQNPELVQQNENEGELNSTEASSTSPSSCTRTELSSCLFSNVDSQTSSQLAKDFWTEPFLEDIPFSVDSILSPLNVVDNLIAQSSCNDMMSNYDEYSWSMLDSYHEYNNEFINCWESIQ</sequence>
<proteinExistence type="predicted"/>
<dbReference type="InterPro" id="IPR017930">
    <property type="entry name" value="Myb_dom"/>
</dbReference>
<keyword evidence="4" id="KW-0238">DNA-binding</keyword>